<comment type="caution">
    <text evidence="10">The sequence shown here is derived from an EMBL/GenBank/DDBJ whole genome shotgun (WGS) entry which is preliminary data.</text>
</comment>
<dbReference type="EMBL" id="QRVJ01000004">
    <property type="protein sequence ID" value="RGS38197.1"/>
    <property type="molecule type" value="Genomic_DNA"/>
</dbReference>
<evidence type="ECO:0000313" key="12">
    <source>
        <dbReference type="Proteomes" id="UP000283341"/>
    </source>
</evidence>
<dbReference type="SUPFAM" id="SSF49464">
    <property type="entry name" value="Carboxypeptidase regulatory domain-like"/>
    <property type="match status" value="1"/>
</dbReference>
<dbReference type="SUPFAM" id="SSF56935">
    <property type="entry name" value="Porins"/>
    <property type="match status" value="1"/>
</dbReference>
<evidence type="ECO:0000256" key="6">
    <source>
        <dbReference type="ARBA" id="ARBA00023237"/>
    </source>
</evidence>
<protein>
    <submittedName>
        <fullName evidence="10">TonB-dependent receptor</fullName>
    </submittedName>
</protein>
<dbReference type="InterPro" id="IPR039426">
    <property type="entry name" value="TonB-dep_rcpt-like"/>
</dbReference>
<evidence type="ECO:0000313" key="11">
    <source>
        <dbReference type="EMBL" id="RGS38197.1"/>
    </source>
</evidence>
<dbReference type="NCBIfam" id="TIGR04057">
    <property type="entry name" value="SusC_RagA_signa"/>
    <property type="match status" value="1"/>
</dbReference>
<gene>
    <name evidence="11" type="ORF">DWX97_07470</name>
    <name evidence="10" type="ORF">F2Y81_20590</name>
</gene>
<name>A0A108T9K7_9BACE</name>
<comment type="subcellular location">
    <subcellularLocation>
        <location evidence="1 7">Cell outer membrane</location>
        <topology evidence="1 7">Multi-pass membrane protein</topology>
    </subcellularLocation>
</comment>
<dbReference type="InterPro" id="IPR008969">
    <property type="entry name" value="CarboxyPept-like_regulatory"/>
</dbReference>
<evidence type="ECO:0000256" key="4">
    <source>
        <dbReference type="ARBA" id="ARBA00022692"/>
    </source>
</evidence>
<comment type="similarity">
    <text evidence="7">Belongs to the TonB-dependent receptor family.</text>
</comment>
<dbReference type="Pfam" id="PF07715">
    <property type="entry name" value="Plug"/>
    <property type="match status" value="1"/>
</dbReference>
<evidence type="ECO:0000256" key="5">
    <source>
        <dbReference type="ARBA" id="ARBA00023136"/>
    </source>
</evidence>
<evidence type="ECO:0000256" key="7">
    <source>
        <dbReference type="PROSITE-ProRule" id="PRU01360"/>
    </source>
</evidence>
<dbReference type="Gene3D" id="2.60.40.1120">
    <property type="entry name" value="Carboxypeptidase-like, regulatory domain"/>
    <property type="match status" value="1"/>
</dbReference>
<dbReference type="InterPro" id="IPR037066">
    <property type="entry name" value="Plug_dom_sf"/>
</dbReference>
<feature type="signal peptide" evidence="8">
    <location>
        <begin position="1"/>
        <end position="19"/>
    </location>
</feature>
<dbReference type="InterPro" id="IPR023996">
    <property type="entry name" value="TonB-dep_OMP_SusC/RagA"/>
</dbReference>
<feature type="chain" id="PRO_5036003865" evidence="8">
    <location>
        <begin position="20"/>
        <end position="1023"/>
    </location>
</feature>
<keyword evidence="2 7" id="KW-0813">Transport</keyword>
<dbReference type="GO" id="GO:0009279">
    <property type="term" value="C:cell outer membrane"/>
    <property type="evidence" value="ECO:0007669"/>
    <property type="project" value="UniProtKB-SubCell"/>
</dbReference>
<dbReference type="Proteomes" id="UP000283341">
    <property type="component" value="Unassembled WGS sequence"/>
</dbReference>
<organism evidence="10 13">
    <name type="scientific">Bacteroides cellulosilyticus</name>
    <dbReference type="NCBI Taxonomy" id="246787"/>
    <lineage>
        <taxon>Bacteria</taxon>
        <taxon>Pseudomonadati</taxon>
        <taxon>Bacteroidota</taxon>
        <taxon>Bacteroidia</taxon>
        <taxon>Bacteroidales</taxon>
        <taxon>Bacteroidaceae</taxon>
        <taxon>Bacteroides</taxon>
    </lineage>
</organism>
<keyword evidence="4 7" id="KW-0812">Transmembrane</keyword>
<dbReference type="AlphaFoldDB" id="A0A108T9K7"/>
<reference evidence="10 13" key="2">
    <citation type="journal article" date="2019" name="Nat. Med.">
        <title>A library of human gut bacterial isolates paired with longitudinal multiomics data enables mechanistic microbiome research.</title>
        <authorList>
            <person name="Poyet M."/>
            <person name="Groussin M."/>
            <person name="Gibbons S.M."/>
            <person name="Avila-Pacheco J."/>
            <person name="Jiang X."/>
            <person name="Kearney S.M."/>
            <person name="Perrotta A.R."/>
            <person name="Berdy B."/>
            <person name="Zhao S."/>
            <person name="Lieberman T.D."/>
            <person name="Swanson P.K."/>
            <person name="Smith M."/>
            <person name="Roesemann S."/>
            <person name="Alexander J.E."/>
            <person name="Rich S.A."/>
            <person name="Livny J."/>
            <person name="Vlamakis H."/>
            <person name="Clish C."/>
            <person name="Bullock K."/>
            <person name="Deik A."/>
            <person name="Scott J."/>
            <person name="Pierce K.A."/>
            <person name="Xavier R.J."/>
            <person name="Alm E.J."/>
        </authorList>
    </citation>
    <scope>NUCLEOTIDE SEQUENCE [LARGE SCALE GENOMIC DNA]</scope>
    <source>
        <strain evidence="10 13">BIOML-A6</strain>
    </source>
</reference>
<proteinExistence type="inferred from homology"/>
<evidence type="ECO:0000256" key="1">
    <source>
        <dbReference type="ARBA" id="ARBA00004571"/>
    </source>
</evidence>
<dbReference type="RefSeq" id="WP_082717925.1">
    <property type="nucleotide sequence ID" value="NZ_CABMLT010000012.1"/>
</dbReference>
<dbReference type="Pfam" id="PF13715">
    <property type="entry name" value="CarbopepD_reg_2"/>
    <property type="match status" value="1"/>
</dbReference>
<dbReference type="Gene3D" id="2.40.170.20">
    <property type="entry name" value="TonB-dependent receptor, beta-barrel domain"/>
    <property type="match status" value="1"/>
</dbReference>
<dbReference type="Gene3D" id="2.170.130.10">
    <property type="entry name" value="TonB-dependent receptor, plug domain"/>
    <property type="match status" value="1"/>
</dbReference>
<keyword evidence="10" id="KW-0675">Receptor</keyword>
<dbReference type="InterPro" id="IPR023997">
    <property type="entry name" value="TonB-dep_OMP_SusC/RagA_CS"/>
</dbReference>
<dbReference type="PROSITE" id="PS52016">
    <property type="entry name" value="TONB_DEPENDENT_REC_3"/>
    <property type="match status" value="1"/>
</dbReference>
<dbReference type="InterPro" id="IPR036942">
    <property type="entry name" value="Beta-barrel_TonB_sf"/>
</dbReference>
<evidence type="ECO:0000256" key="8">
    <source>
        <dbReference type="SAM" id="SignalP"/>
    </source>
</evidence>
<dbReference type="FunFam" id="2.60.40.1120:FF:000003">
    <property type="entry name" value="Outer membrane protein Omp121"/>
    <property type="match status" value="1"/>
</dbReference>
<accession>A0A108T9K7</accession>
<feature type="domain" description="TonB-dependent receptor plug" evidence="9">
    <location>
        <begin position="112"/>
        <end position="217"/>
    </location>
</feature>
<dbReference type="NCBIfam" id="TIGR04056">
    <property type="entry name" value="OMP_RagA_SusC"/>
    <property type="match status" value="1"/>
</dbReference>
<dbReference type="Proteomes" id="UP000448877">
    <property type="component" value="Unassembled WGS sequence"/>
</dbReference>
<evidence type="ECO:0000313" key="13">
    <source>
        <dbReference type="Proteomes" id="UP000448877"/>
    </source>
</evidence>
<evidence type="ECO:0000256" key="2">
    <source>
        <dbReference type="ARBA" id="ARBA00022448"/>
    </source>
</evidence>
<dbReference type="GeneID" id="66309292"/>
<dbReference type="FunFam" id="2.170.130.10:FF:000008">
    <property type="entry name" value="SusC/RagA family TonB-linked outer membrane protein"/>
    <property type="match status" value="1"/>
</dbReference>
<evidence type="ECO:0000313" key="10">
    <source>
        <dbReference type="EMBL" id="KAA5414343.1"/>
    </source>
</evidence>
<evidence type="ECO:0000259" key="9">
    <source>
        <dbReference type="Pfam" id="PF07715"/>
    </source>
</evidence>
<keyword evidence="6 7" id="KW-0998">Cell outer membrane</keyword>
<evidence type="ECO:0000256" key="3">
    <source>
        <dbReference type="ARBA" id="ARBA00022452"/>
    </source>
</evidence>
<reference evidence="11 12" key="1">
    <citation type="submission" date="2018-08" db="EMBL/GenBank/DDBJ databases">
        <title>A genome reference for cultivated species of the human gut microbiota.</title>
        <authorList>
            <person name="Zou Y."/>
            <person name="Xue W."/>
            <person name="Luo G."/>
        </authorList>
    </citation>
    <scope>NUCLEOTIDE SEQUENCE [LARGE SCALE GENOMIC DNA]</scope>
    <source>
        <strain evidence="11 12">AF22-3AC</strain>
    </source>
</reference>
<keyword evidence="8" id="KW-0732">Signal</keyword>
<keyword evidence="3 7" id="KW-1134">Transmembrane beta strand</keyword>
<sequence length="1023" mass="113107">MQKTLLTCFCLLLSIVMQAATIDVKGVVTDAQGLPLPGVTVVVKNENVGMTTDLDGRFSIQVGQGKTLVFSYIGYRTKEIQVADKTLLDIVLEEDNKILDEVVVVGYGVQKKSDVTGSIASVSAKDLKGTPNEDVGKSIQGKVSGVQVLQLSGAPGTESNFRIRGYSSNGASNPLYIVDGLRVSSISHISPENIESIEILKDAASAAIYGAQAGNGVVLITTRQGEKGKSRLFYNAQLSMQQQAKKINMMDAEEYKAFWSEAGIKESAFGTANTDWQDEMFGTGIQQKHTVGFEGANDRGSLYLALNYLDNNGMLEGDYDTNQAYAGQLNATYKINDWINVQTHNTIESRKTRSVSQNAYNSLTSVIGASYLYDPTVPLTYASDDLAPATMLAGENLGYTLLRDEQGRLYGASEMMNATMNPLAMMQQEQATTWRNSVNGTIALNLTPLKDLTITSRLGYTLSSYTTDTYYGSYWWNQGYNMENANFNSDSANSQYYQWENFANYLFNIGKQEFSVMAGMQFAQYHAHNVGGYVSKLANDADNYHNLNGAASDATHSTWGGPTHTGNISYFGRLSWNYLSRYLFQFNFRADAYDTTKLSEKSRWGYFPSVSAGWVVSQEEFMKPLTQNGALTFLKLRGSWGVNGNIDSLGGFAYASTLWLGGNNYSFSDKLITGASPSSQLANADLCWERSTQLDFGLEARFLRDRLQFGLDWYRKETTDMLSSISAPAVSGASYQYINAGKILNRGLDLELKWQDHIGDFNYSVGGNISFLHNEVLESPYGDGRYAGGGGMMTEATYFEVGYPIWYLRTYVVDHIDQLTGEPIYKTAEELGTDDGKAEVGSYIPDFTYGLNLSLGWKNWDLNVQGYGAAGAQTFLAVARVESNTLLGNLPKALVNDYWSWTNTDGSRPSPKTWANSSSMYYYGSSDHMVFNSSYFKIKNIQLGYTFPQKWIRPLHLSALRLYGSLENFFIFTNYPGNDPESMASMVSGERNSLGMSAWGGIGTDRIQYPTMKQIVFGLNVSF</sequence>
<keyword evidence="5 7" id="KW-0472">Membrane</keyword>
<dbReference type="InterPro" id="IPR012910">
    <property type="entry name" value="Plug_dom"/>
</dbReference>
<dbReference type="EMBL" id="VVYV01000042">
    <property type="protein sequence ID" value="KAA5414343.1"/>
    <property type="molecule type" value="Genomic_DNA"/>
</dbReference>